<evidence type="ECO:0008006" key="3">
    <source>
        <dbReference type="Google" id="ProtNLM"/>
    </source>
</evidence>
<evidence type="ECO:0000313" key="1">
    <source>
        <dbReference type="EMBL" id="SMC21383.1"/>
    </source>
</evidence>
<reference evidence="1 2" key="1">
    <citation type="submission" date="2017-04" db="EMBL/GenBank/DDBJ databases">
        <authorList>
            <person name="Afonso C.L."/>
            <person name="Miller P.J."/>
            <person name="Scott M.A."/>
            <person name="Spackman E."/>
            <person name="Goraichik I."/>
            <person name="Dimitrov K.M."/>
            <person name="Suarez D.L."/>
            <person name="Swayne D.E."/>
        </authorList>
    </citation>
    <scope>NUCLEOTIDE SEQUENCE [LARGE SCALE GENOMIC DNA]</scope>
    <source>
        <strain evidence="1 2">DSM 12555</strain>
    </source>
</reference>
<dbReference type="AlphaFoldDB" id="A0A1W1XBY4"/>
<accession>A0A1W1XBY4</accession>
<dbReference type="OrthoDB" id="1908495at2"/>
<keyword evidence="2" id="KW-1185">Reference proteome</keyword>
<dbReference type="EMBL" id="FWXH01000003">
    <property type="protein sequence ID" value="SMC21383.1"/>
    <property type="molecule type" value="Genomic_DNA"/>
</dbReference>
<name>A0A1W1XBY4_9CLOT</name>
<organism evidence="1 2">
    <name type="scientific">Clostridium acidisoli DSM 12555</name>
    <dbReference type="NCBI Taxonomy" id="1121291"/>
    <lineage>
        <taxon>Bacteria</taxon>
        <taxon>Bacillati</taxon>
        <taxon>Bacillota</taxon>
        <taxon>Clostridia</taxon>
        <taxon>Eubacteriales</taxon>
        <taxon>Clostridiaceae</taxon>
        <taxon>Clostridium</taxon>
    </lineage>
</organism>
<dbReference type="PIRSF" id="PIRSF033634">
    <property type="entry name" value="UCP033634"/>
    <property type="match status" value="1"/>
</dbReference>
<sequence length="208" mass="23828">MSKLFKIKTKVQDEKEISNDFYKCDNSKGLVVLFPGVNYSCDKPLLHYARKIAILNSFDVLCIEYSKKLTKDDVENGNLEFLEKEILMTLKEVKYKAYNKIYFISKSIGTKIAGELGEVLGDKKIKQLYLTPLKGTIRYMKNIKCAAITGTKDKFFKSEDIDIIKEESNVNFILIEEANHSLEIEDDISGSIKILNKVSEEIIKFLSE</sequence>
<evidence type="ECO:0000313" key="2">
    <source>
        <dbReference type="Proteomes" id="UP000192468"/>
    </source>
</evidence>
<protein>
    <recommendedName>
        <fullName evidence="3">Alpha/beta hydrolase family protein</fullName>
    </recommendedName>
</protein>
<dbReference type="Proteomes" id="UP000192468">
    <property type="component" value="Unassembled WGS sequence"/>
</dbReference>
<dbReference type="InterPro" id="IPR017018">
    <property type="entry name" value="UCP033634"/>
</dbReference>
<dbReference type="ESTHER" id="9clot-a0a1w1xby4">
    <property type="family name" value="UCP033634"/>
</dbReference>
<gene>
    <name evidence="1" type="ORF">SAMN02745134_01268</name>
</gene>
<dbReference type="RefSeq" id="WP_084114766.1">
    <property type="nucleotide sequence ID" value="NZ_FWXH01000003.1"/>
</dbReference>
<dbReference type="STRING" id="1121291.SAMN02745134_01268"/>
<proteinExistence type="predicted"/>